<comment type="caution">
    <text evidence="2">The sequence shown here is derived from an EMBL/GenBank/DDBJ whole genome shotgun (WGS) entry which is preliminary data.</text>
</comment>
<feature type="compositionally biased region" description="Gly residues" evidence="1">
    <location>
        <begin position="1"/>
        <end position="15"/>
    </location>
</feature>
<dbReference type="AlphaFoldDB" id="A0A919EYI2"/>
<feature type="compositionally biased region" description="Basic and acidic residues" evidence="1">
    <location>
        <begin position="21"/>
        <end position="36"/>
    </location>
</feature>
<proteinExistence type="predicted"/>
<evidence type="ECO:0000313" key="3">
    <source>
        <dbReference type="Proteomes" id="UP000619355"/>
    </source>
</evidence>
<dbReference type="Proteomes" id="UP000619355">
    <property type="component" value="Unassembled WGS sequence"/>
</dbReference>
<dbReference type="EMBL" id="BNBF01000014">
    <property type="protein sequence ID" value="GHG58880.1"/>
    <property type="molecule type" value="Genomic_DNA"/>
</dbReference>
<feature type="region of interest" description="Disordered" evidence="1">
    <location>
        <begin position="1"/>
        <end position="105"/>
    </location>
</feature>
<organism evidence="2 3">
    <name type="scientific">Streptomyces capoamus</name>
    <dbReference type="NCBI Taxonomy" id="68183"/>
    <lineage>
        <taxon>Bacteria</taxon>
        <taxon>Bacillati</taxon>
        <taxon>Actinomycetota</taxon>
        <taxon>Actinomycetes</taxon>
        <taxon>Kitasatosporales</taxon>
        <taxon>Streptomycetaceae</taxon>
        <taxon>Streptomyces</taxon>
    </lineage>
</organism>
<name>A0A919EYI2_9ACTN</name>
<sequence length="105" mass="10712">MGRGAGDGGQAGRGGVLAPAGRDRRGRETVVGRVEHGLVPGRPGGRARGASGRPGGADDQGQRSRSRSFRWPARSRSGAGHNRKKRNLTASAPPGPESPALASEP</sequence>
<protein>
    <submittedName>
        <fullName evidence="2">Uncharacterized protein</fullName>
    </submittedName>
</protein>
<gene>
    <name evidence="2" type="ORF">GCM10018980_46460</name>
</gene>
<evidence type="ECO:0000313" key="2">
    <source>
        <dbReference type="EMBL" id="GHG58880.1"/>
    </source>
</evidence>
<keyword evidence="3" id="KW-1185">Reference proteome</keyword>
<feature type="compositionally biased region" description="Gly residues" evidence="1">
    <location>
        <begin position="42"/>
        <end position="55"/>
    </location>
</feature>
<reference evidence="3" key="1">
    <citation type="journal article" date="2019" name="Int. J. Syst. Evol. Microbiol.">
        <title>The Global Catalogue of Microorganisms (GCM) 10K type strain sequencing project: providing services to taxonomists for standard genome sequencing and annotation.</title>
        <authorList>
            <consortium name="The Broad Institute Genomics Platform"/>
            <consortium name="The Broad Institute Genome Sequencing Center for Infectious Disease"/>
            <person name="Wu L."/>
            <person name="Ma J."/>
        </authorList>
    </citation>
    <scope>NUCLEOTIDE SEQUENCE [LARGE SCALE GENOMIC DNA]</scope>
    <source>
        <strain evidence="3">JCM 4253</strain>
    </source>
</reference>
<evidence type="ECO:0000256" key="1">
    <source>
        <dbReference type="SAM" id="MobiDB-lite"/>
    </source>
</evidence>
<accession>A0A919EYI2</accession>